<proteinExistence type="predicted"/>
<sequence length="66" mass="7663">MRSFNSFRDKKLNWSILVPNVNKKSMKRSSHNALPFPNSVLVGERKLAMFKRMMLDEIGTTENSYA</sequence>
<dbReference type="AlphaFoldDB" id="A0A8J5N0X8"/>
<reference evidence="1" key="1">
    <citation type="journal article" date="2021" name="Sci. Adv.">
        <title>The American lobster genome reveals insights on longevity, neural, and immune adaptations.</title>
        <authorList>
            <person name="Polinski J.M."/>
            <person name="Zimin A.V."/>
            <person name="Clark K.F."/>
            <person name="Kohn A.B."/>
            <person name="Sadowski N."/>
            <person name="Timp W."/>
            <person name="Ptitsyn A."/>
            <person name="Khanna P."/>
            <person name="Romanova D.Y."/>
            <person name="Williams P."/>
            <person name="Greenwood S.J."/>
            <person name="Moroz L.L."/>
            <person name="Walt D.R."/>
            <person name="Bodnar A.G."/>
        </authorList>
    </citation>
    <scope>NUCLEOTIDE SEQUENCE</scope>
    <source>
        <strain evidence="1">GMGI-L3</strain>
    </source>
</reference>
<evidence type="ECO:0000313" key="2">
    <source>
        <dbReference type="Proteomes" id="UP000747542"/>
    </source>
</evidence>
<dbReference type="EMBL" id="JAHLQT010013238">
    <property type="protein sequence ID" value="KAG7170929.1"/>
    <property type="molecule type" value="Genomic_DNA"/>
</dbReference>
<protein>
    <submittedName>
        <fullName evidence="1">Uncharacterized protein</fullName>
    </submittedName>
</protein>
<evidence type="ECO:0000313" key="1">
    <source>
        <dbReference type="EMBL" id="KAG7170929.1"/>
    </source>
</evidence>
<dbReference type="Proteomes" id="UP000747542">
    <property type="component" value="Unassembled WGS sequence"/>
</dbReference>
<accession>A0A8J5N0X8</accession>
<gene>
    <name evidence="1" type="ORF">Hamer_G012500</name>
</gene>
<keyword evidence="2" id="KW-1185">Reference proteome</keyword>
<organism evidence="1 2">
    <name type="scientific">Homarus americanus</name>
    <name type="common">American lobster</name>
    <dbReference type="NCBI Taxonomy" id="6706"/>
    <lineage>
        <taxon>Eukaryota</taxon>
        <taxon>Metazoa</taxon>
        <taxon>Ecdysozoa</taxon>
        <taxon>Arthropoda</taxon>
        <taxon>Crustacea</taxon>
        <taxon>Multicrustacea</taxon>
        <taxon>Malacostraca</taxon>
        <taxon>Eumalacostraca</taxon>
        <taxon>Eucarida</taxon>
        <taxon>Decapoda</taxon>
        <taxon>Pleocyemata</taxon>
        <taxon>Astacidea</taxon>
        <taxon>Nephropoidea</taxon>
        <taxon>Nephropidae</taxon>
        <taxon>Homarus</taxon>
    </lineage>
</organism>
<name>A0A8J5N0X8_HOMAM</name>
<comment type="caution">
    <text evidence="1">The sequence shown here is derived from an EMBL/GenBank/DDBJ whole genome shotgun (WGS) entry which is preliminary data.</text>
</comment>